<name>A0AAE0S706_9BIVA</name>
<dbReference type="Gene3D" id="2.40.50.120">
    <property type="match status" value="1"/>
</dbReference>
<evidence type="ECO:0000256" key="5">
    <source>
        <dbReference type="PIRSR" id="PIRSR601820-3"/>
    </source>
</evidence>
<evidence type="ECO:0000256" key="1">
    <source>
        <dbReference type="ARBA" id="ARBA00004613"/>
    </source>
</evidence>
<reference evidence="8" key="2">
    <citation type="journal article" date="2021" name="Genome Biol. Evol.">
        <title>Developing a high-quality reference genome for a parasitic bivalve with doubly uniparental inheritance (Bivalvia: Unionida).</title>
        <authorList>
            <person name="Smith C.H."/>
        </authorList>
    </citation>
    <scope>NUCLEOTIDE SEQUENCE</scope>
    <source>
        <strain evidence="8">CHS0354</strain>
        <tissue evidence="8">Mantle</tissue>
    </source>
</reference>
<organism evidence="8 9">
    <name type="scientific">Potamilus streckersoni</name>
    <dbReference type="NCBI Taxonomy" id="2493646"/>
    <lineage>
        <taxon>Eukaryota</taxon>
        <taxon>Metazoa</taxon>
        <taxon>Spiralia</taxon>
        <taxon>Lophotrochozoa</taxon>
        <taxon>Mollusca</taxon>
        <taxon>Bivalvia</taxon>
        <taxon>Autobranchia</taxon>
        <taxon>Heteroconchia</taxon>
        <taxon>Palaeoheterodonta</taxon>
        <taxon>Unionida</taxon>
        <taxon>Unionoidea</taxon>
        <taxon>Unionidae</taxon>
        <taxon>Ambleminae</taxon>
        <taxon>Lampsilini</taxon>
        <taxon>Potamilus</taxon>
    </lineage>
</organism>
<evidence type="ECO:0000256" key="2">
    <source>
        <dbReference type="ARBA" id="ARBA00022525"/>
    </source>
</evidence>
<dbReference type="GO" id="GO:0005615">
    <property type="term" value="C:extracellular space"/>
    <property type="evidence" value="ECO:0007669"/>
    <property type="project" value="TreeGrafter"/>
</dbReference>
<dbReference type="PROSITE" id="PS50189">
    <property type="entry name" value="NTR"/>
    <property type="match status" value="1"/>
</dbReference>
<dbReference type="Proteomes" id="UP001195483">
    <property type="component" value="Unassembled WGS sequence"/>
</dbReference>
<sequence length="147" mass="16034">MERSTMFLHSLLVLLVVIQVTFACNCRPMTLGQAMCNSTTVILARVTCAGDDSVAVVMNEIEVQQTFKVETTPISLNDGYGYMTFPQSSTNCGGKLRTGIDYIIAGNVDANGVLVSSNCKYITEYEPIVQNKDYVDILQGDVDCTNV</sequence>
<accession>A0AAE0S706</accession>
<feature type="domain" description="NTR" evidence="7">
    <location>
        <begin position="24"/>
        <end position="144"/>
    </location>
</feature>
<dbReference type="InterPro" id="IPR008993">
    <property type="entry name" value="TIMP-like_OB-fold"/>
</dbReference>
<protein>
    <recommendedName>
        <fullName evidence="7">NTR domain-containing protein</fullName>
    </recommendedName>
</protein>
<evidence type="ECO:0000259" key="7">
    <source>
        <dbReference type="PROSITE" id="PS50189"/>
    </source>
</evidence>
<evidence type="ECO:0000313" key="9">
    <source>
        <dbReference type="Proteomes" id="UP001195483"/>
    </source>
</evidence>
<comment type="subcellular location">
    <subcellularLocation>
        <location evidence="1">Secreted</location>
    </subcellularLocation>
</comment>
<dbReference type="Pfam" id="PF00965">
    <property type="entry name" value="TIMP"/>
    <property type="match status" value="1"/>
</dbReference>
<reference evidence="8" key="1">
    <citation type="journal article" date="2021" name="Genome Biol. Evol.">
        <title>A High-Quality Reference Genome for a Parasitic Bivalve with Doubly Uniparental Inheritance (Bivalvia: Unionida).</title>
        <authorList>
            <person name="Smith C.H."/>
        </authorList>
    </citation>
    <scope>NUCLEOTIDE SEQUENCE</scope>
    <source>
        <strain evidence="8">CHS0354</strain>
    </source>
</reference>
<feature type="binding site" evidence="4">
    <location>
        <position position="24"/>
    </location>
    <ligand>
        <name>Zn(2+)</name>
        <dbReference type="ChEBI" id="CHEBI:29105"/>
        <note>ligand shared with metalloproteinase partner</note>
    </ligand>
</feature>
<feature type="signal peptide" evidence="6">
    <location>
        <begin position="1"/>
        <end position="23"/>
    </location>
</feature>
<evidence type="ECO:0000256" key="3">
    <source>
        <dbReference type="ARBA" id="ARBA00023157"/>
    </source>
</evidence>
<dbReference type="EMBL" id="JAEAOA010000120">
    <property type="protein sequence ID" value="KAK3586567.1"/>
    <property type="molecule type" value="Genomic_DNA"/>
</dbReference>
<dbReference type="InterPro" id="IPR001134">
    <property type="entry name" value="Netrin_domain"/>
</dbReference>
<dbReference type="PANTHER" id="PTHR11844:SF33">
    <property type="entry name" value="TISSUE INHIBITOR OF METALLOPROTEINASE"/>
    <property type="match status" value="1"/>
</dbReference>
<keyword evidence="4" id="KW-0479">Metal-binding</keyword>
<comment type="caution">
    <text evidence="8">The sequence shown here is derived from an EMBL/GenBank/DDBJ whole genome shotgun (WGS) entry which is preliminary data.</text>
</comment>
<keyword evidence="3 5" id="KW-1015">Disulfide bond</keyword>
<dbReference type="PROSITE" id="PS51257">
    <property type="entry name" value="PROKAR_LIPOPROTEIN"/>
    <property type="match status" value="1"/>
</dbReference>
<dbReference type="GO" id="GO:0046872">
    <property type="term" value="F:metal ion binding"/>
    <property type="evidence" value="ECO:0007669"/>
    <property type="project" value="UniProtKB-KW"/>
</dbReference>
<dbReference type="GO" id="GO:0031012">
    <property type="term" value="C:extracellular matrix"/>
    <property type="evidence" value="ECO:0007669"/>
    <property type="project" value="TreeGrafter"/>
</dbReference>
<keyword evidence="2" id="KW-0964">Secreted</keyword>
<evidence type="ECO:0000256" key="6">
    <source>
        <dbReference type="SAM" id="SignalP"/>
    </source>
</evidence>
<evidence type="ECO:0000256" key="4">
    <source>
        <dbReference type="PIRSR" id="PIRSR601820-1"/>
    </source>
</evidence>
<feature type="disulfide bond" evidence="5">
    <location>
        <begin position="24"/>
        <end position="92"/>
    </location>
</feature>
<gene>
    <name evidence="8" type="ORF">CHS0354_001153</name>
</gene>
<reference evidence="8" key="3">
    <citation type="submission" date="2023-05" db="EMBL/GenBank/DDBJ databases">
        <authorList>
            <person name="Smith C.H."/>
        </authorList>
    </citation>
    <scope>NUCLEOTIDE SEQUENCE</scope>
    <source>
        <strain evidence="8">CHS0354</strain>
        <tissue evidence="8">Mantle</tissue>
    </source>
</reference>
<dbReference type="GO" id="GO:0008191">
    <property type="term" value="F:metalloendopeptidase inhibitor activity"/>
    <property type="evidence" value="ECO:0007669"/>
    <property type="project" value="InterPro"/>
</dbReference>
<keyword evidence="4" id="KW-0862">Zinc</keyword>
<dbReference type="GO" id="GO:0051045">
    <property type="term" value="P:negative regulation of membrane protein ectodomain proteolysis"/>
    <property type="evidence" value="ECO:0007669"/>
    <property type="project" value="TreeGrafter"/>
</dbReference>
<dbReference type="InterPro" id="IPR001820">
    <property type="entry name" value="TIMP"/>
</dbReference>
<dbReference type="GO" id="GO:0002020">
    <property type="term" value="F:protease binding"/>
    <property type="evidence" value="ECO:0007669"/>
    <property type="project" value="TreeGrafter"/>
</dbReference>
<keyword evidence="9" id="KW-1185">Reference proteome</keyword>
<evidence type="ECO:0000313" key="8">
    <source>
        <dbReference type="EMBL" id="KAK3586567.1"/>
    </source>
</evidence>
<dbReference type="AlphaFoldDB" id="A0AAE0S706"/>
<feature type="disulfide bond" evidence="5">
    <location>
        <begin position="26"/>
        <end position="119"/>
    </location>
</feature>
<dbReference type="PANTHER" id="PTHR11844">
    <property type="entry name" value="METALLOPROTEASE INHIBITOR"/>
    <property type="match status" value="1"/>
</dbReference>
<keyword evidence="6" id="KW-0732">Signal</keyword>
<proteinExistence type="predicted"/>
<dbReference type="SUPFAM" id="SSF50242">
    <property type="entry name" value="TIMP-like"/>
    <property type="match status" value="1"/>
</dbReference>
<feature type="chain" id="PRO_5042241343" description="NTR domain-containing protein" evidence="6">
    <location>
        <begin position="24"/>
        <end position="147"/>
    </location>
</feature>